<proteinExistence type="predicted"/>
<organism evidence="1 2">
    <name type="scientific">Elaphomyces granulatus</name>
    <dbReference type="NCBI Taxonomy" id="519963"/>
    <lineage>
        <taxon>Eukaryota</taxon>
        <taxon>Fungi</taxon>
        <taxon>Dikarya</taxon>
        <taxon>Ascomycota</taxon>
        <taxon>Pezizomycotina</taxon>
        <taxon>Eurotiomycetes</taxon>
        <taxon>Eurotiomycetidae</taxon>
        <taxon>Eurotiales</taxon>
        <taxon>Elaphomycetaceae</taxon>
        <taxon>Elaphomyces</taxon>
    </lineage>
</organism>
<comment type="caution">
    <text evidence="1">The sequence shown here is derived from an EMBL/GenBank/DDBJ whole genome shotgun (WGS) entry which is preliminary data.</text>
</comment>
<keyword evidence="2" id="KW-1185">Reference proteome</keyword>
<accession>A0A232LQQ4</accession>
<dbReference type="Proteomes" id="UP000243515">
    <property type="component" value="Unassembled WGS sequence"/>
</dbReference>
<evidence type="ECO:0000313" key="1">
    <source>
        <dbReference type="EMBL" id="OXV06424.1"/>
    </source>
</evidence>
<protein>
    <submittedName>
        <fullName evidence="1">Uncharacterized protein</fullName>
    </submittedName>
</protein>
<dbReference type="AlphaFoldDB" id="A0A232LQQ4"/>
<sequence length="25" mass="3059">MLTSMHKVDTLEMHCKQHLFMVIER</sequence>
<gene>
    <name evidence="1" type="ORF">Egran_05808</name>
</gene>
<dbReference type="EMBL" id="NPHW01005757">
    <property type="protein sequence ID" value="OXV06424.1"/>
    <property type="molecule type" value="Genomic_DNA"/>
</dbReference>
<evidence type="ECO:0000313" key="2">
    <source>
        <dbReference type="Proteomes" id="UP000243515"/>
    </source>
</evidence>
<reference evidence="1 2" key="1">
    <citation type="journal article" date="2015" name="Environ. Microbiol.">
        <title>Metagenome sequence of Elaphomyces granulatus from sporocarp tissue reveals Ascomycota ectomycorrhizal fingerprints of genome expansion and a Proteobacteria-rich microbiome.</title>
        <authorList>
            <person name="Quandt C.A."/>
            <person name="Kohler A."/>
            <person name="Hesse C.N."/>
            <person name="Sharpton T.J."/>
            <person name="Martin F."/>
            <person name="Spatafora J.W."/>
        </authorList>
    </citation>
    <scope>NUCLEOTIDE SEQUENCE [LARGE SCALE GENOMIC DNA]</scope>
    <source>
        <strain evidence="1 2">OSC145934</strain>
    </source>
</reference>
<name>A0A232LQQ4_9EURO</name>